<proteinExistence type="predicted"/>
<reference evidence="2 3" key="1">
    <citation type="submission" date="2019-07" db="EMBL/GenBank/DDBJ databases">
        <title>Whole genome shotgun sequence of Myxococcus virescens NBRC 100334.</title>
        <authorList>
            <person name="Hosoyama A."/>
            <person name="Uohara A."/>
            <person name="Ohji S."/>
            <person name="Ichikawa N."/>
        </authorList>
    </citation>
    <scope>NUCLEOTIDE SEQUENCE [LARGE SCALE GENOMIC DNA]</scope>
    <source>
        <strain evidence="2 3">NBRC 100334</strain>
    </source>
</reference>
<feature type="region of interest" description="Disordered" evidence="1">
    <location>
        <begin position="15"/>
        <end position="42"/>
    </location>
</feature>
<gene>
    <name evidence="2" type="ORF">MVI01_40740</name>
</gene>
<dbReference type="AlphaFoldDB" id="A0A511HFG9"/>
<organism evidence="2 3">
    <name type="scientific">Myxococcus virescens</name>
    <dbReference type="NCBI Taxonomy" id="83456"/>
    <lineage>
        <taxon>Bacteria</taxon>
        <taxon>Pseudomonadati</taxon>
        <taxon>Myxococcota</taxon>
        <taxon>Myxococcia</taxon>
        <taxon>Myxococcales</taxon>
        <taxon>Cystobacterineae</taxon>
        <taxon>Myxococcaceae</taxon>
        <taxon>Myxococcus</taxon>
    </lineage>
</organism>
<name>A0A511HFG9_9BACT</name>
<dbReference type="Proteomes" id="UP000321224">
    <property type="component" value="Unassembled WGS sequence"/>
</dbReference>
<protein>
    <submittedName>
        <fullName evidence="2">Uncharacterized protein</fullName>
    </submittedName>
</protein>
<comment type="caution">
    <text evidence="2">The sequence shown here is derived from an EMBL/GenBank/DDBJ whole genome shotgun (WGS) entry which is preliminary data.</text>
</comment>
<evidence type="ECO:0000256" key="1">
    <source>
        <dbReference type="SAM" id="MobiDB-lite"/>
    </source>
</evidence>
<accession>A0A511HFG9</accession>
<evidence type="ECO:0000313" key="2">
    <source>
        <dbReference type="EMBL" id="GEL72290.1"/>
    </source>
</evidence>
<evidence type="ECO:0000313" key="3">
    <source>
        <dbReference type="Proteomes" id="UP000321224"/>
    </source>
</evidence>
<feature type="compositionally biased region" description="Basic and acidic residues" evidence="1">
    <location>
        <begin position="18"/>
        <end position="29"/>
    </location>
</feature>
<dbReference type="EMBL" id="BJVY01000023">
    <property type="protein sequence ID" value="GEL72290.1"/>
    <property type="molecule type" value="Genomic_DNA"/>
</dbReference>
<sequence>MRVCVSNTHWGVCLPGRPDARGGPADRGKCRPNGGTPVAPSGAWHAMAVAPEVPQRQKPTDRPTLV</sequence>